<sequence>MREIKFRAKPTTGGYLWGYGNAVIQTNGNAYLFEDTDEYAGVFEGGDPEIIGHFVHGLLEVYPDSIGQYAGLKDRNGKEIYEGDIVKIGDSRVAEVYWSNEEAQYIAGNDGVELSLNRAYNHDGFGGSAIEIIGNIHDNKLEDFYNEEII</sequence>
<name>A0AAE9XA45_PORGN</name>
<accession>A0AAE9XA45</accession>
<evidence type="ECO:0000313" key="2">
    <source>
        <dbReference type="EMBL" id="WCG02597.1"/>
    </source>
</evidence>
<dbReference type="SUPFAM" id="SSF159006">
    <property type="entry name" value="YopX-like"/>
    <property type="match status" value="1"/>
</dbReference>
<dbReference type="Gene3D" id="2.30.30.290">
    <property type="entry name" value="YopX-like domains"/>
    <property type="match status" value="1"/>
</dbReference>
<dbReference type="RefSeq" id="WP_077083601.1">
    <property type="nucleotide sequence ID" value="NZ_CP116614.1"/>
</dbReference>
<dbReference type="AlphaFoldDB" id="A0AAE9XA45"/>
<protein>
    <submittedName>
        <fullName evidence="2">YopX family protein</fullName>
    </submittedName>
</protein>
<proteinExistence type="predicted"/>
<organism evidence="2 3">
    <name type="scientific">Porphyromonas gingivalis</name>
    <name type="common">Bacteroides gingivalis</name>
    <dbReference type="NCBI Taxonomy" id="837"/>
    <lineage>
        <taxon>Bacteria</taxon>
        <taxon>Pseudomonadati</taxon>
        <taxon>Bacteroidota</taxon>
        <taxon>Bacteroidia</taxon>
        <taxon>Bacteroidales</taxon>
        <taxon>Porphyromonadaceae</taxon>
        <taxon>Porphyromonas</taxon>
    </lineage>
</organism>
<dbReference type="InterPro" id="IPR023385">
    <property type="entry name" value="YopX-like_C"/>
</dbReference>
<feature type="domain" description="YopX protein" evidence="1">
    <location>
        <begin position="65"/>
        <end position="139"/>
    </location>
</feature>
<reference evidence="2" key="1">
    <citation type="submission" date="2023-01" db="EMBL/GenBank/DDBJ databases">
        <title>Phages are important unrecognized players in the ecology of the oral pathogen Porphyromonas gingivalis.</title>
        <authorList>
            <person name="Matrishin C.B."/>
            <person name="Kauffman K.M."/>
        </authorList>
    </citation>
    <scope>NUCLEOTIDE SEQUENCE</scope>
    <source>
        <strain evidence="2">ATCC 49417</strain>
    </source>
</reference>
<gene>
    <name evidence="2" type="ORF">NY151_08010</name>
</gene>
<evidence type="ECO:0000259" key="1">
    <source>
        <dbReference type="Pfam" id="PF09643"/>
    </source>
</evidence>
<dbReference type="EMBL" id="CP116614">
    <property type="protein sequence ID" value="WCG02597.1"/>
    <property type="molecule type" value="Genomic_DNA"/>
</dbReference>
<dbReference type="Proteomes" id="UP001179501">
    <property type="component" value="Chromosome"/>
</dbReference>
<dbReference type="InterPro" id="IPR019096">
    <property type="entry name" value="YopX_protein"/>
</dbReference>
<evidence type="ECO:0000313" key="3">
    <source>
        <dbReference type="Proteomes" id="UP001179501"/>
    </source>
</evidence>
<dbReference type="Pfam" id="PF09643">
    <property type="entry name" value="YopX"/>
    <property type="match status" value="1"/>
</dbReference>